<reference evidence="6 7" key="1">
    <citation type="submission" date="2017-06" db="EMBL/GenBank/DDBJ databases">
        <authorList>
            <person name="Kim H.J."/>
            <person name="Triplett B.A."/>
        </authorList>
    </citation>
    <scope>NUCLEOTIDE SEQUENCE [LARGE SCALE GENOMIC DNA]</scope>
    <source>
        <strain evidence="6 7">DSM 14713</strain>
    </source>
</reference>
<keyword evidence="4" id="KW-0812">Transmembrane</keyword>
<feature type="transmembrane region" description="Helical" evidence="4">
    <location>
        <begin position="263"/>
        <end position="284"/>
    </location>
</feature>
<evidence type="ECO:0000256" key="3">
    <source>
        <dbReference type="ARBA" id="ARBA00023012"/>
    </source>
</evidence>
<dbReference type="KEGG" id="mbd:MEBOL_003579"/>
<sequence length="719" mass="78358">MSGLLSAPRVSPQTLLAAAALLCAFFAGGAMLLASQAPALGLRLTGDEAGRGLRVLEVSPDVSVPLEPGAVLVAALTPSGRVPLDGELLRDEPDQLGSWERYNDFLARHTALAEAVARGGLTVEREDGRQVRLGSRPRGVTELPFLFWYQVVVGCAGFLLAAGVLAFRPSDGAARHFALSGFGMLVFCCCAAVYSTREFLMGGTLMFGLSMANTFGATFFTAALVALLACYPRHLGPLWPLAYGVQGLACVAAFLQWTPGVSWIHGFVLGLFSVTFVLALVQWWGTRGRPVERAALMWFLLSIYLGTCLFAGAVLLPSSLGFAPPVSQGVMFVVFLFMFAGIALGITRYRLFELDRWWFQALSWFLGGVAVILFDFVLAALLQVSQWGALGVALALSGWIYFPLRQVVWSRWRRRAGRGGGDRAGQWMLTLFSTSREETLRTQWHALLRAEFAPLELLELERPLSAVQVSQDGLELCLPAPRPGHAVLLRHPARGSRLFRREDIADAEVLSGMARRALEAQREREQGALAERGRLMRDLHDDLGAKLLSLVYMARESETEALARSALRDMRDVLAALEAASCSLAEALVDWSAEARGRAEAMGFQLIWEEEGADAERIQLSARQRTSIGRILRESITNALKHARAERLEVRVRWSEGRLSLSVEDDGTAGTGEPAAWKAGTGTKAIRQRAADLGGTVEWARGARGCRVELRLPLESPPA</sequence>
<dbReference type="RefSeq" id="WP_095978607.1">
    <property type="nucleotide sequence ID" value="NZ_CP022163.1"/>
</dbReference>
<evidence type="ECO:0000313" key="7">
    <source>
        <dbReference type="Proteomes" id="UP000217289"/>
    </source>
</evidence>
<dbReference type="SUPFAM" id="SSF55874">
    <property type="entry name" value="ATPase domain of HSP90 chaperone/DNA topoisomerase II/histidine kinase"/>
    <property type="match status" value="1"/>
</dbReference>
<protein>
    <recommendedName>
        <fullName evidence="5">Histidine kinase/HSP90-like ATPase domain-containing protein</fullName>
    </recommendedName>
</protein>
<feature type="transmembrane region" description="Helical" evidence="4">
    <location>
        <begin position="296"/>
        <end position="317"/>
    </location>
</feature>
<evidence type="ECO:0000313" key="6">
    <source>
        <dbReference type="EMBL" id="ATB30124.1"/>
    </source>
</evidence>
<keyword evidence="1" id="KW-0808">Transferase</keyword>
<organism evidence="6 7">
    <name type="scientific">Melittangium boletus DSM 14713</name>
    <dbReference type="NCBI Taxonomy" id="1294270"/>
    <lineage>
        <taxon>Bacteria</taxon>
        <taxon>Pseudomonadati</taxon>
        <taxon>Myxococcota</taxon>
        <taxon>Myxococcia</taxon>
        <taxon>Myxococcales</taxon>
        <taxon>Cystobacterineae</taxon>
        <taxon>Archangiaceae</taxon>
        <taxon>Melittangium</taxon>
    </lineage>
</organism>
<dbReference type="Pfam" id="PF02518">
    <property type="entry name" value="HATPase_c"/>
    <property type="match status" value="1"/>
</dbReference>
<evidence type="ECO:0000256" key="2">
    <source>
        <dbReference type="ARBA" id="ARBA00022777"/>
    </source>
</evidence>
<keyword evidence="3" id="KW-0902">Two-component regulatory system</keyword>
<accession>A0A250IE44</accession>
<dbReference type="InterPro" id="IPR050482">
    <property type="entry name" value="Sensor_HK_TwoCompSys"/>
</dbReference>
<proteinExistence type="predicted"/>
<dbReference type="Gene3D" id="3.30.565.10">
    <property type="entry name" value="Histidine kinase-like ATPase, C-terminal domain"/>
    <property type="match status" value="1"/>
</dbReference>
<evidence type="ECO:0000256" key="1">
    <source>
        <dbReference type="ARBA" id="ARBA00022679"/>
    </source>
</evidence>
<feature type="transmembrane region" description="Helical" evidence="4">
    <location>
        <begin position="207"/>
        <end position="231"/>
    </location>
</feature>
<keyword evidence="7" id="KW-1185">Reference proteome</keyword>
<feature type="transmembrane region" description="Helical" evidence="4">
    <location>
        <begin position="387"/>
        <end position="404"/>
    </location>
</feature>
<dbReference type="AlphaFoldDB" id="A0A250IE44"/>
<evidence type="ECO:0000259" key="5">
    <source>
        <dbReference type="Pfam" id="PF02518"/>
    </source>
</evidence>
<dbReference type="PANTHER" id="PTHR24421">
    <property type="entry name" value="NITRATE/NITRITE SENSOR PROTEIN NARX-RELATED"/>
    <property type="match status" value="1"/>
</dbReference>
<feature type="transmembrane region" description="Helical" evidence="4">
    <location>
        <begin position="329"/>
        <end position="349"/>
    </location>
</feature>
<dbReference type="Proteomes" id="UP000217289">
    <property type="component" value="Chromosome"/>
</dbReference>
<feature type="domain" description="Histidine kinase/HSP90-like ATPase" evidence="5">
    <location>
        <begin position="626"/>
        <end position="715"/>
    </location>
</feature>
<gene>
    <name evidence="6" type="ORF">MEBOL_003579</name>
</gene>
<dbReference type="GO" id="GO:0016301">
    <property type="term" value="F:kinase activity"/>
    <property type="evidence" value="ECO:0007669"/>
    <property type="project" value="UniProtKB-KW"/>
</dbReference>
<keyword evidence="4" id="KW-0472">Membrane</keyword>
<dbReference type="InterPro" id="IPR003594">
    <property type="entry name" value="HATPase_dom"/>
</dbReference>
<name>A0A250IE44_9BACT</name>
<dbReference type="GO" id="GO:0000160">
    <property type="term" value="P:phosphorelay signal transduction system"/>
    <property type="evidence" value="ECO:0007669"/>
    <property type="project" value="UniProtKB-KW"/>
</dbReference>
<dbReference type="EMBL" id="CP022163">
    <property type="protein sequence ID" value="ATB30124.1"/>
    <property type="molecule type" value="Genomic_DNA"/>
</dbReference>
<keyword evidence="2" id="KW-0418">Kinase</keyword>
<keyword evidence="4" id="KW-1133">Transmembrane helix</keyword>
<dbReference type="CDD" id="cd16917">
    <property type="entry name" value="HATPase_UhpB-NarQ-NarX-like"/>
    <property type="match status" value="1"/>
</dbReference>
<feature type="transmembrane region" description="Helical" evidence="4">
    <location>
        <begin position="177"/>
        <end position="195"/>
    </location>
</feature>
<evidence type="ECO:0000256" key="4">
    <source>
        <dbReference type="SAM" id="Phobius"/>
    </source>
</evidence>
<dbReference type="OrthoDB" id="6231at2"/>
<feature type="transmembrane region" description="Helical" evidence="4">
    <location>
        <begin position="361"/>
        <end position="381"/>
    </location>
</feature>
<feature type="transmembrane region" description="Helical" evidence="4">
    <location>
        <begin position="146"/>
        <end position="165"/>
    </location>
</feature>
<dbReference type="InterPro" id="IPR036890">
    <property type="entry name" value="HATPase_C_sf"/>
</dbReference>
<dbReference type="PANTHER" id="PTHR24421:SF58">
    <property type="entry name" value="SIGNAL TRANSDUCTION HISTIDINE-PROTEIN KINASE_PHOSPHATASE UHPB"/>
    <property type="match status" value="1"/>
</dbReference>